<evidence type="ECO:0000256" key="1">
    <source>
        <dbReference type="SAM" id="Phobius"/>
    </source>
</evidence>
<gene>
    <name evidence="2" type="ORF">KOR42_02600</name>
</gene>
<comment type="caution">
    <text evidence="2">The sequence shown here is derived from an EMBL/GenBank/DDBJ whole genome shotgun (WGS) entry which is preliminary data.</text>
</comment>
<keyword evidence="3" id="KW-1185">Reference proteome</keyword>
<dbReference type="AlphaFoldDB" id="A0A5C5X3Z2"/>
<name>A0A5C5X3Z2_9PLAN</name>
<accession>A0A5C5X3Z2</accession>
<dbReference type="RefSeq" id="WP_146506811.1">
    <property type="nucleotide sequence ID" value="NZ_SIHI01000001.1"/>
</dbReference>
<keyword evidence="1" id="KW-1133">Transmembrane helix</keyword>
<feature type="transmembrane region" description="Helical" evidence="1">
    <location>
        <begin position="52"/>
        <end position="70"/>
    </location>
</feature>
<evidence type="ECO:0000313" key="2">
    <source>
        <dbReference type="EMBL" id="TWT56905.1"/>
    </source>
</evidence>
<dbReference type="Proteomes" id="UP000317243">
    <property type="component" value="Unassembled WGS sequence"/>
</dbReference>
<keyword evidence="1" id="KW-0472">Membrane</keyword>
<dbReference type="EMBL" id="SIHI01000001">
    <property type="protein sequence ID" value="TWT56905.1"/>
    <property type="molecule type" value="Genomic_DNA"/>
</dbReference>
<sequence length="145" mass="16305">MLAFQEAKEEYIRSGEATRQIEQKSEHLFHFVVAAIASIATISQLTEIPFSSFIPALIAFTFALIFTLRFRSTQDEPGGIEPKYMIAEVEYGGSQRLAGTLAKAFHCSCIALVEIREFKSRAYNFSARMIVLAILFTGFVFIRHA</sequence>
<feature type="transmembrane region" description="Helical" evidence="1">
    <location>
        <begin position="125"/>
        <end position="142"/>
    </location>
</feature>
<protein>
    <submittedName>
        <fullName evidence="2">Uncharacterized protein</fullName>
    </submittedName>
</protein>
<feature type="transmembrane region" description="Helical" evidence="1">
    <location>
        <begin position="28"/>
        <end position="46"/>
    </location>
</feature>
<evidence type="ECO:0000313" key="3">
    <source>
        <dbReference type="Proteomes" id="UP000317243"/>
    </source>
</evidence>
<organism evidence="2 3">
    <name type="scientific">Thalassoglobus neptunius</name>
    <dbReference type="NCBI Taxonomy" id="1938619"/>
    <lineage>
        <taxon>Bacteria</taxon>
        <taxon>Pseudomonadati</taxon>
        <taxon>Planctomycetota</taxon>
        <taxon>Planctomycetia</taxon>
        <taxon>Planctomycetales</taxon>
        <taxon>Planctomycetaceae</taxon>
        <taxon>Thalassoglobus</taxon>
    </lineage>
</organism>
<keyword evidence="1" id="KW-0812">Transmembrane</keyword>
<proteinExistence type="predicted"/>
<reference evidence="2 3" key="1">
    <citation type="submission" date="2019-02" db="EMBL/GenBank/DDBJ databases">
        <title>Deep-cultivation of Planctomycetes and their phenomic and genomic characterization uncovers novel biology.</title>
        <authorList>
            <person name="Wiegand S."/>
            <person name="Jogler M."/>
            <person name="Boedeker C."/>
            <person name="Pinto D."/>
            <person name="Vollmers J."/>
            <person name="Rivas-Marin E."/>
            <person name="Kohn T."/>
            <person name="Peeters S.H."/>
            <person name="Heuer A."/>
            <person name="Rast P."/>
            <person name="Oberbeckmann S."/>
            <person name="Bunk B."/>
            <person name="Jeske O."/>
            <person name="Meyerdierks A."/>
            <person name="Storesund J.E."/>
            <person name="Kallscheuer N."/>
            <person name="Luecker S."/>
            <person name="Lage O.M."/>
            <person name="Pohl T."/>
            <person name="Merkel B.J."/>
            <person name="Hornburger P."/>
            <person name="Mueller R.-W."/>
            <person name="Bruemmer F."/>
            <person name="Labrenz M."/>
            <person name="Spormann A.M."/>
            <person name="Op Den Camp H."/>
            <person name="Overmann J."/>
            <person name="Amann R."/>
            <person name="Jetten M.S.M."/>
            <person name="Mascher T."/>
            <person name="Medema M.H."/>
            <person name="Devos D.P."/>
            <person name="Kaster A.-K."/>
            <person name="Ovreas L."/>
            <person name="Rohde M."/>
            <person name="Galperin M.Y."/>
            <person name="Jogler C."/>
        </authorList>
    </citation>
    <scope>NUCLEOTIDE SEQUENCE [LARGE SCALE GENOMIC DNA]</scope>
    <source>
        <strain evidence="2 3">KOR42</strain>
    </source>
</reference>